<feature type="compositionally biased region" description="Polar residues" evidence="6">
    <location>
        <begin position="335"/>
        <end position="347"/>
    </location>
</feature>
<feature type="domain" description="Rhodopsin" evidence="8">
    <location>
        <begin position="44"/>
        <end position="281"/>
    </location>
</feature>
<dbReference type="InterPro" id="IPR049326">
    <property type="entry name" value="Rhodopsin_dom_fungi"/>
</dbReference>
<dbReference type="EMBL" id="ML739077">
    <property type="protein sequence ID" value="KAE8354219.1"/>
    <property type="molecule type" value="Genomic_DNA"/>
</dbReference>
<evidence type="ECO:0000256" key="5">
    <source>
        <dbReference type="ARBA" id="ARBA00038359"/>
    </source>
</evidence>
<feature type="transmembrane region" description="Helical" evidence="7">
    <location>
        <begin position="60"/>
        <end position="85"/>
    </location>
</feature>
<organism evidence="9 10">
    <name type="scientific">Aspergillus coremiiformis</name>
    <dbReference type="NCBI Taxonomy" id="138285"/>
    <lineage>
        <taxon>Eukaryota</taxon>
        <taxon>Fungi</taxon>
        <taxon>Dikarya</taxon>
        <taxon>Ascomycota</taxon>
        <taxon>Pezizomycotina</taxon>
        <taxon>Eurotiomycetes</taxon>
        <taxon>Eurotiomycetidae</taxon>
        <taxon>Eurotiales</taxon>
        <taxon>Aspergillaceae</taxon>
        <taxon>Aspergillus</taxon>
        <taxon>Aspergillus subgen. Circumdati</taxon>
    </lineage>
</organism>
<accession>A0A5N6ZBV0</accession>
<comment type="similarity">
    <text evidence="5">Belongs to the SAT4 family.</text>
</comment>
<feature type="transmembrane region" description="Helical" evidence="7">
    <location>
        <begin position="216"/>
        <end position="235"/>
    </location>
</feature>
<dbReference type="OrthoDB" id="10017208at2759"/>
<evidence type="ECO:0000259" key="8">
    <source>
        <dbReference type="Pfam" id="PF20684"/>
    </source>
</evidence>
<evidence type="ECO:0000256" key="1">
    <source>
        <dbReference type="ARBA" id="ARBA00004141"/>
    </source>
</evidence>
<evidence type="ECO:0000256" key="2">
    <source>
        <dbReference type="ARBA" id="ARBA00022692"/>
    </source>
</evidence>
<proteinExistence type="inferred from homology"/>
<feature type="transmembrane region" description="Helical" evidence="7">
    <location>
        <begin position="27"/>
        <end position="48"/>
    </location>
</feature>
<reference evidence="10" key="1">
    <citation type="submission" date="2019-04" db="EMBL/GenBank/DDBJ databases">
        <title>Friends and foes A comparative genomics studyof 23 Aspergillus species from section Flavi.</title>
        <authorList>
            <consortium name="DOE Joint Genome Institute"/>
            <person name="Kjaerbolling I."/>
            <person name="Vesth T."/>
            <person name="Frisvad J.C."/>
            <person name="Nybo J.L."/>
            <person name="Theobald S."/>
            <person name="Kildgaard S."/>
            <person name="Isbrandt T."/>
            <person name="Kuo A."/>
            <person name="Sato A."/>
            <person name="Lyhne E.K."/>
            <person name="Kogle M.E."/>
            <person name="Wiebenga A."/>
            <person name="Kun R.S."/>
            <person name="Lubbers R.J."/>
            <person name="Makela M.R."/>
            <person name="Barry K."/>
            <person name="Chovatia M."/>
            <person name="Clum A."/>
            <person name="Daum C."/>
            <person name="Haridas S."/>
            <person name="He G."/>
            <person name="LaButti K."/>
            <person name="Lipzen A."/>
            <person name="Mondo S."/>
            <person name="Riley R."/>
            <person name="Salamov A."/>
            <person name="Simmons B.A."/>
            <person name="Magnuson J.K."/>
            <person name="Henrissat B."/>
            <person name="Mortensen U.H."/>
            <person name="Larsen T.O."/>
            <person name="Devries R.P."/>
            <person name="Grigoriev I.V."/>
            <person name="Machida M."/>
            <person name="Baker S.E."/>
            <person name="Andersen M.R."/>
        </authorList>
    </citation>
    <scope>NUCLEOTIDE SEQUENCE [LARGE SCALE GENOMIC DNA]</scope>
    <source>
        <strain evidence="10">CBS 553.77</strain>
    </source>
</reference>
<feature type="transmembrane region" description="Helical" evidence="7">
    <location>
        <begin position="142"/>
        <end position="166"/>
    </location>
</feature>
<feature type="region of interest" description="Disordered" evidence="6">
    <location>
        <begin position="294"/>
        <end position="347"/>
    </location>
</feature>
<keyword evidence="3 7" id="KW-1133">Transmembrane helix</keyword>
<dbReference type="InterPro" id="IPR052337">
    <property type="entry name" value="SAT4-like"/>
</dbReference>
<comment type="subcellular location">
    <subcellularLocation>
        <location evidence="1">Membrane</location>
        <topology evidence="1">Multi-pass membrane protein</topology>
    </subcellularLocation>
</comment>
<dbReference type="PANTHER" id="PTHR33048:SF47">
    <property type="entry name" value="INTEGRAL MEMBRANE PROTEIN-RELATED"/>
    <property type="match status" value="1"/>
</dbReference>
<keyword evidence="4 7" id="KW-0472">Membrane</keyword>
<evidence type="ECO:0000256" key="3">
    <source>
        <dbReference type="ARBA" id="ARBA00022989"/>
    </source>
</evidence>
<feature type="transmembrane region" description="Helical" evidence="7">
    <location>
        <begin position="186"/>
        <end position="209"/>
    </location>
</feature>
<evidence type="ECO:0000313" key="10">
    <source>
        <dbReference type="Proteomes" id="UP000327118"/>
    </source>
</evidence>
<evidence type="ECO:0000313" key="9">
    <source>
        <dbReference type="EMBL" id="KAE8354219.1"/>
    </source>
</evidence>
<evidence type="ECO:0000256" key="7">
    <source>
        <dbReference type="SAM" id="Phobius"/>
    </source>
</evidence>
<evidence type="ECO:0000256" key="6">
    <source>
        <dbReference type="SAM" id="MobiDB-lite"/>
    </source>
</evidence>
<keyword evidence="10" id="KW-1185">Reference proteome</keyword>
<dbReference type="GO" id="GO:0016020">
    <property type="term" value="C:membrane"/>
    <property type="evidence" value="ECO:0007669"/>
    <property type="project" value="UniProtKB-SubCell"/>
</dbReference>
<dbReference type="AlphaFoldDB" id="A0A5N6ZBV0"/>
<sequence>MILPPAFTPSSYPDGTFIPPSPLGVRMIILDIFLMVLTIVFSTLRVIAQRTRQKTLFPEDYLYIGALIVYQAFLALSIATFLSGFGHHIWELNRGQITTVLKMSYSLIILFGTSVGLVKVSICWSVARIFAGPYITLSARALMAMAVLWTIISMIISIILCQPISLSWPLIGFQGKCMNVTVAYNILAVFDVLVHLFILILPIPTLWGLQIPKATRLALIMIFSTGILPMIVSMLRPTGIPNANSMDVTYGRVMGHAWCVAENGISLLVSNNPSLRPFFERTANAITSITHPTTATVSEKQPVAHTEDETHLVRTPPIPFPTQGNHDGETDPGDRSQTPWSSSQAVV</sequence>
<evidence type="ECO:0000256" key="4">
    <source>
        <dbReference type="ARBA" id="ARBA00023136"/>
    </source>
</evidence>
<gene>
    <name evidence="9" type="ORF">BDV28DRAFT_147317</name>
</gene>
<protein>
    <recommendedName>
        <fullName evidence="8">Rhodopsin domain-containing protein</fullName>
    </recommendedName>
</protein>
<feature type="transmembrane region" description="Helical" evidence="7">
    <location>
        <begin position="105"/>
        <end position="130"/>
    </location>
</feature>
<name>A0A5N6ZBV0_9EURO</name>
<dbReference type="Proteomes" id="UP000327118">
    <property type="component" value="Unassembled WGS sequence"/>
</dbReference>
<keyword evidence="2 7" id="KW-0812">Transmembrane</keyword>
<dbReference type="Pfam" id="PF20684">
    <property type="entry name" value="Fung_rhodopsin"/>
    <property type="match status" value="1"/>
</dbReference>
<dbReference type="PANTHER" id="PTHR33048">
    <property type="entry name" value="PTH11-LIKE INTEGRAL MEMBRANE PROTEIN (AFU_ORTHOLOGUE AFUA_5G11245)"/>
    <property type="match status" value="1"/>
</dbReference>